<evidence type="ECO:0000313" key="4">
    <source>
        <dbReference type="EMBL" id="SIR24138.1"/>
    </source>
</evidence>
<keyword evidence="5" id="KW-1185">Reference proteome</keyword>
<protein>
    <submittedName>
        <fullName evidence="4">NUDIX domain-containing protein</fullName>
    </submittedName>
</protein>
<dbReference type="PANTHER" id="PTHR43046">
    <property type="entry name" value="GDP-MANNOSE MANNOSYL HYDROLASE"/>
    <property type="match status" value="1"/>
</dbReference>
<gene>
    <name evidence="4" type="ORF">SAMN05421858_1958</name>
</gene>
<feature type="domain" description="Nudix hydrolase" evidence="3">
    <location>
        <begin position="107"/>
        <end position="194"/>
    </location>
</feature>
<dbReference type="AlphaFoldDB" id="A0A1N6ZBG9"/>
<proteinExistence type="predicted"/>
<dbReference type="PANTHER" id="PTHR43046:SF14">
    <property type="entry name" value="MUTT_NUDIX FAMILY PROTEIN"/>
    <property type="match status" value="1"/>
</dbReference>
<evidence type="ECO:0000313" key="5">
    <source>
        <dbReference type="Proteomes" id="UP000186914"/>
    </source>
</evidence>
<evidence type="ECO:0000256" key="2">
    <source>
        <dbReference type="ARBA" id="ARBA00022801"/>
    </source>
</evidence>
<dbReference type="InterPro" id="IPR020476">
    <property type="entry name" value="Nudix_hydrolase"/>
</dbReference>
<dbReference type="EMBL" id="FTNO01000001">
    <property type="protein sequence ID" value="SIR24138.1"/>
    <property type="molecule type" value="Genomic_DNA"/>
</dbReference>
<evidence type="ECO:0000256" key="1">
    <source>
        <dbReference type="ARBA" id="ARBA00001946"/>
    </source>
</evidence>
<dbReference type="Gene3D" id="3.90.79.10">
    <property type="entry name" value="Nucleoside Triphosphate Pyrophosphohydrolase"/>
    <property type="match status" value="1"/>
</dbReference>
<dbReference type="PRINTS" id="PR00502">
    <property type="entry name" value="NUDIXFAMILY"/>
</dbReference>
<dbReference type="CDD" id="cd02883">
    <property type="entry name" value="NUDIX_Hydrolase"/>
    <property type="match status" value="1"/>
</dbReference>
<dbReference type="Proteomes" id="UP000186914">
    <property type="component" value="Unassembled WGS sequence"/>
</dbReference>
<sequence length="194" mass="22358">MSDNDEQNLFSSVVNHIPIYQSQVAGKQAGMDCHLDLPVVNVKRFFDAFEKLLVNRHLSRVMDRKSPRKRADVTDPREEYEDLIIEWEKEQVSVGDFSDAREMEAFLSRWVAVGAVFDENGRILLAYNENDEQWLLPGGSLQPHESLREGLVREVHEETGITAAPVRPRAIKGWVIQYEDEQTGFNIVFSKRKQ</sequence>
<reference evidence="5" key="1">
    <citation type="submission" date="2017-01" db="EMBL/GenBank/DDBJ databases">
        <authorList>
            <person name="Varghese N."/>
            <person name="Submissions S."/>
        </authorList>
    </citation>
    <scope>NUCLEOTIDE SEQUENCE [LARGE SCALE GENOMIC DNA]</scope>
    <source>
        <strain evidence="5">CGMCC 1.7737</strain>
    </source>
</reference>
<accession>A0A1N6ZBG9</accession>
<dbReference type="GO" id="GO:0016787">
    <property type="term" value="F:hydrolase activity"/>
    <property type="evidence" value="ECO:0007669"/>
    <property type="project" value="UniProtKB-KW"/>
</dbReference>
<dbReference type="PROSITE" id="PS00893">
    <property type="entry name" value="NUDIX_BOX"/>
    <property type="match status" value="1"/>
</dbReference>
<dbReference type="InterPro" id="IPR020084">
    <property type="entry name" value="NUDIX_hydrolase_CS"/>
</dbReference>
<dbReference type="SUPFAM" id="SSF55811">
    <property type="entry name" value="Nudix"/>
    <property type="match status" value="1"/>
</dbReference>
<dbReference type="InterPro" id="IPR000086">
    <property type="entry name" value="NUDIX_hydrolase_dom"/>
</dbReference>
<comment type="cofactor">
    <cofactor evidence="1">
        <name>Mg(2+)</name>
        <dbReference type="ChEBI" id="CHEBI:18420"/>
    </cofactor>
</comment>
<name>A0A1N6ZBG9_9EURY</name>
<dbReference type="InterPro" id="IPR015797">
    <property type="entry name" value="NUDIX_hydrolase-like_dom_sf"/>
</dbReference>
<organism evidence="4 5">
    <name type="scientific">Haladaptatus litoreus</name>
    <dbReference type="NCBI Taxonomy" id="553468"/>
    <lineage>
        <taxon>Archaea</taxon>
        <taxon>Methanobacteriati</taxon>
        <taxon>Methanobacteriota</taxon>
        <taxon>Stenosarchaea group</taxon>
        <taxon>Halobacteria</taxon>
        <taxon>Halobacteriales</taxon>
        <taxon>Haladaptataceae</taxon>
        <taxon>Haladaptatus</taxon>
    </lineage>
</organism>
<keyword evidence="2" id="KW-0378">Hydrolase</keyword>
<dbReference type="PROSITE" id="PS51462">
    <property type="entry name" value="NUDIX"/>
    <property type="match status" value="1"/>
</dbReference>
<dbReference type="Pfam" id="PF00293">
    <property type="entry name" value="NUDIX"/>
    <property type="match status" value="1"/>
</dbReference>
<evidence type="ECO:0000259" key="3">
    <source>
        <dbReference type="PROSITE" id="PS51462"/>
    </source>
</evidence>